<dbReference type="Pfam" id="PF07729">
    <property type="entry name" value="FCD"/>
    <property type="match status" value="1"/>
</dbReference>
<dbReference type="Proteomes" id="UP000648908">
    <property type="component" value="Unassembled WGS sequence"/>
</dbReference>
<evidence type="ECO:0000256" key="2">
    <source>
        <dbReference type="ARBA" id="ARBA00023125"/>
    </source>
</evidence>
<keyword evidence="2" id="KW-0238">DNA-binding</keyword>
<dbReference type="AlphaFoldDB" id="A0A8K0VB49"/>
<name>A0A8K0VB49_9RHOB</name>
<dbReference type="Gene3D" id="1.10.10.10">
    <property type="entry name" value="Winged helix-like DNA-binding domain superfamily/Winged helix DNA-binding domain"/>
    <property type="match status" value="1"/>
</dbReference>
<feature type="domain" description="HTH gntR-type" evidence="4">
    <location>
        <begin position="33"/>
        <end position="100"/>
    </location>
</feature>
<keyword evidence="3" id="KW-0804">Transcription</keyword>
<dbReference type="InterPro" id="IPR011711">
    <property type="entry name" value="GntR_C"/>
</dbReference>
<dbReference type="Pfam" id="PF00392">
    <property type="entry name" value="GntR"/>
    <property type="match status" value="1"/>
</dbReference>
<evidence type="ECO:0000256" key="3">
    <source>
        <dbReference type="ARBA" id="ARBA00023163"/>
    </source>
</evidence>
<reference evidence="5" key="1">
    <citation type="submission" date="2021-01" db="EMBL/GenBank/DDBJ databases">
        <title>Tabrizicola alba sp. nov. a motile alkaliphilic bacterium isolated from a soda lake.</title>
        <authorList>
            <person name="Szuroczki S."/>
            <person name="Abbaszade G."/>
            <person name="Schumann P."/>
            <person name="Toth E."/>
        </authorList>
    </citation>
    <scope>NUCLEOTIDE SEQUENCE</scope>
    <source>
        <strain evidence="5">DMG-N-6</strain>
    </source>
</reference>
<organism evidence="5 6">
    <name type="scientific">Szabonella alba</name>
    <dbReference type="NCBI Taxonomy" id="2804194"/>
    <lineage>
        <taxon>Bacteria</taxon>
        <taxon>Pseudomonadati</taxon>
        <taxon>Pseudomonadota</taxon>
        <taxon>Alphaproteobacteria</taxon>
        <taxon>Rhodobacterales</taxon>
        <taxon>Paracoccaceae</taxon>
        <taxon>Szabonella</taxon>
    </lineage>
</organism>
<keyword evidence="1" id="KW-0805">Transcription regulation</keyword>
<dbReference type="PROSITE" id="PS50949">
    <property type="entry name" value="HTH_GNTR"/>
    <property type="match status" value="1"/>
</dbReference>
<evidence type="ECO:0000313" key="6">
    <source>
        <dbReference type="Proteomes" id="UP000648908"/>
    </source>
</evidence>
<evidence type="ECO:0000256" key="1">
    <source>
        <dbReference type="ARBA" id="ARBA00023015"/>
    </source>
</evidence>
<dbReference type="EMBL" id="JAESVN010000006">
    <property type="protein sequence ID" value="MBL4918446.1"/>
    <property type="molecule type" value="Genomic_DNA"/>
</dbReference>
<comment type="caution">
    <text evidence="5">The sequence shown here is derived from an EMBL/GenBank/DDBJ whole genome shotgun (WGS) entry which is preliminary data.</text>
</comment>
<keyword evidence="6" id="KW-1185">Reference proteome</keyword>
<protein>
    <submittedName>
        <fullName evidence="5">GntR family transcriptional regulator</fullName>
    </submittedName>
</protein>
<dbReference type="PANTHER" id="PTHR43537">
    <property type="entry name" value="TRANSCRIPTIONAL REGULATOR, GNTR FAMILY"/>
    <property type="match status" value="1"/>
</dbReference>
<dbReference type="PANTHER" id="PTHR43537:SF45">
    <property type="entry name" value="GNTR FAMILY REGULATORY PROTEIN"/>
    <property type="match status" value="1"/>
</dbReference>
<dbReference type="RefSeq" id="WP_202689430.1">
    <property type="nucleotide sequence ID" value="NZ_JAESVN010000006.1"/>
</dbReference>
<evidence type="ECO:0000259" key="4">
    <source>
        <dbReference type="PROSITE" id="PS50949"/>
    </source>
</evidence>
<dbReference type="InterPro" id="IPR008920">
    <property type="entry name" value="TF_FadR/GntR_C"/>
</dbReference>
<dbReference type="SMART" id="SM00345">
    <property type="entry name" value="HTH_GNTR"/>
    <property type="match status" value="1"/>
</dbReference>
<dbReference type="SUPFAM" id="SSF46785">
    <property type="entry name" value="Winged helix' DNA-binding domain"/>
    <property type="match status" value="1"/>
</dbReference>
<dbReference type="InterPro" id="IPR036388">
    <property type="entry name" value="WH-like_DNA-bd_sf"/>
</dbReference>
<accession>A0A8K0VB49</accession>
<dbReference type="InterPro" id="IPR036390">
    <property type="entry name" value="WH_DNA-bd_sf"/>
</dbReference>
<proteinExistence type="predicted"/>
<dbReference type="SMART" id="SM00895">
    <property type="entry name" value="FCD"/>
    <property type="match status" value="1"/>
</dbReference>
<dbReference type="GO" id="GO:0003677">
    <property type="term" value="F:DNA binding"/>
    <property type="evidence" value="ECO:0007669"/>
    <property type="project" value="UniProtKB-KW"/>
</dbReference>
<gene>
    <name evidence="5" type="ORF">JL811_14560</name>
</gene>
<dbReference type="CDD" id="cd07377">
    <property type="entry name" value="WHTH_GntR"/>
    <property type="match status" value="1"/>
</dbReference>
<evidence type="ECO:0000313" key="5">
    <source>
        <dbReference type="EMBL" id="MBL4918446.1"/>
    </source>
</evidence>
<dbReference type="InterPro" id="IPR000524">
    <property type="entry name" value="Tscrpt_reg_HTH_GntR"/>
</dbReference>
<dbReference type="GO" id="GO:0003700">
    <property type="term" value="F:DNA-binding transcription factor activity"/>
    <property type="evidence" value="ECO:0007669"/>
    <property type="project" value="InterPro"/>
</dbReference>
<dbReference type="SUPFAM" id="SSF48008">
    <property type="entry name" value="GntR ligand-binding domain-like"/>
    <property type="match status" value="1"/>
</dbReference>
<dbReference type="PRINTS" id="PR00035">
    <property type="entry name" value="HTHGNTR"/>
</dbReference>
<sequence length="256" mass="28347">MAETAPQTGSPGHQPPSALPGLAGLMLTLDRHSSVCDQVHAVLRKAIVEVRLKPDELISENSICKQFSVSRTPVRAAIQRLAEEGLVDVSPQRGSFVAPLRLEALQDCQFVRRSLEVALLRETLTRWTPGMSAEMRSQIAGQERLVAADDPEGFLEEDDRFHRTLAGYSGREGVWAAIRAAKIPLMRFHRYWAHRSRLADVLREHRAIIDALDAGDPAASETALASHLDMVFVIFGRMTEEERARLPFEVPAGISP</sequence>
<dbReference type="Gene3D" id="1.20.120.530">
    <property type="entry name" value="GntR ligand-binding domain-like"/>
    <property type="match status" value="1"/>
</dbReference>